<dbReference type="GO" id="GO:0042645">
    <property type="term" value="C:mitochondrial nucleoid"/>
    <property type="evidence" value="ECO:0007669"/>
    <property type="project" value="UniProtKB-SubCell"/>
</dbReference>
<keyword evidence="9" id="KW-0819">tRNA processing</keyword>
<keyword evidence="28" id="KW-1185">Reference proteome</keyword>
<comment type="function">
    <text evidence="23">Zinc phosphodiesterase, which displays mitochondrial tRNA 3'-processing endonuclease activity. Involved in tRNA maturation, by removing a 3'-trailer from precursor tRNA. Associates with mitochondrial DNA complexes at the nucleoids to initiate RNA processing and ribosome assembly.</text>
</comment>
<evidence type="ECO:0000256" key="16">
    <source>
        <dbReference type="ARBA" id="ARBA00023128"/>
    </source>
</evidence>
<evidence type="ECO:0000256" key="6">
    <source>
        <dbReference type="ARBA" id="ARBA00012477"/>
    </source>
</evidence>
<keyword evidence="8" id="KW-0597">Phosphoprotein</keyword>
<dbReference type="PANTHER" id="PTHR12553">
    <property type="entry name" value="ZINC PHOSPHODIESTERASE ELAC PROTEIN 2"/>
    <property type="match status" value="1"/>
</dbReference>
<feature type="region of interest" description="Disordered" evidence="25">
    <location>
        <begin position="781"/>
        <end position="849"/>
    </location>
</feature>
<evidence type="ECO:0000256" key="15">
    <source>
        <dbReference type="ARBA" id="ARBA00022946"/>
    </source>
</evidence>
<dbReference type="InterPro" id="IPR047151">
    <property type="entry name" value="RNZ2-like"/>
</dbReference>
<dbReference type="GO" id="GO:0005634">
    <property type="term" value="C:nucleus"/>
    <property type="evidence" value="ECO:0007669"/>
    <property type="project" value="UniProtKB-SubCell"/>
</dbReference>
<keyword evidence="17" id="KW-0539">Nucleus</keyword>
<evidence type="ECO:0000256" key="18">
    <source>
        <dbReference type="ARBA" id="ARBA00023271"/>
    </source>
</evidence>
<evidence type="ECO:0000256" key="22">
    <source>
        <dbReference type="ARBA" id="ARBA00032616"/>
    </source>
</evidence>
<dbReference type="Pfam" id="PF23023">
    <property type="entry name" value="Anti-Pycsar_Apyc1"/>
    <property type="match status" value="1"/>
</dbReference>
<evidence type="ECO:0000256" key="11">
    <source>
        <dbReference type="ARBA" id="ARBA00022723"/>
    </source>
</evidence>
<dbReference type="Pfam" id="PF13691">
    <property type="entry name" value="Lactamase_B_4"/>
    <property type="match status" value="1"/>
</dbReference>
<evidence type="ECO:0000256" key="3">
    <source>
        <dbReference type="ARBA" id="ARBA00004123"/>
    </source>
</evidence>
<keyword evidence="11" id="KW-0479">Metal-binding</keyword>
<accession>A0AAV2KFB6</accession>
<dbReference type="FunFam" id="3.60.15.10:FF:000051">
    <property type="entry name" value="Ribonuclease Z, mitochondrial"/>
    <property type="match status" value="1"/>
</dbReference>
<keyword evidence="10" id="KW-0540">Nuclease</keyword>
<proteinExistence type="inferred from homology"/>
<keyword evidence="13" id="KW-0378">Hydrolase</keyword>
<dbReference type="Gene3D" id="3.60.15.10">
    <property type="entry name" value="Ribonuclease Z/Hydroxyacylglutathione hydrolase-like"/>
    <property type="match status" value="2"/>
</dbReference>
<comment type="similarity">
    <text evidence="5">Belongs to the RNase Z family.</text>
</comment>
<feature type="compositionally biased region" description="Basic and acidic residues" evidence="25">
    <location>
        <begin position="781"/>
        <end position="817"/>
    </location>
</feature>
<name>A0AAV2KFB6_KNICA</name>
<evidence type="ECO:0000256" key="19">
    <source>
        <dbReference type="ARBA" id="ARBA00030689"/>
    </source>
</evidence>
<feature type="compositionally biased region" description="Basic and acidic residues" evidence="25">
    <location>
        <begin position="61"/>
        <end position="78"/>
    </location>
</feature>
<dbReference type="EMBL" id="OZ035840">
    <property type="protein sequence ID" value="CAL1587575.1"/>
    <property type="molecule type" value="Genomic_DNA"/>
</dbReference>
<comment type="subunit">
    <text evidence="24">Homodimer. Interacts with PTCD1.</text>
</comment>
<evidence type="ECO:0000256" key="17">
    <source>
        <dbReference type="ARBA" id="ARBA00023242"/>
    </source>
</evidence>
<evidence type="ECO:0000256" key="2">
    <source>
        <dbReference type="ARBA" id="ARBA00001947"/>
    </source>
</evidence>
<keyword evidence="14" id="KW-0862">Zinc</keyword>
<evidence type="ECO:0000256" key="20">
    <source>
        <dbReference type="ARBA" id="ARBA00030729"/>
    </source>
</evidence>
<evidence type="ECO:0000256" key="8">
    <source>
        <dbReference type="ARBA" id="ARBA00022553"/>
    </source>
</evidence>
<reference evidence="27 28" key="1">
    <citation type="submission" date="2024-04" db="EMBL/GenBank/DDBJ databases">
        <authorList>
            <person name="Waldvogel A.-M."/>
            <person name="Schoenle A."/>
        </authorList>
    </citation>
    <scope>NUCLEOTIDE SEQUENCE [LARGE SCALE GENOMIC DNA]</scope>
</reference>
<comment type="subcellular location">
    <subcellularLocation>
        <location evidence="4">Mitochondrion matrix</location>
        <location evidence="4">Mitochondrion nucleoid</location>
    </subcellularLocation>
    <subcellularLocation>
        <location evidence="3">Nucleus</location>
    </subcellularLocation>
</comment>
<dbReference type="SUPFAM" id="SSF56281">
    <property type="entry name" value="Metallo-hydrolase/oxidoreductase"/>
    <property type="match status" value="2"/>
</dbReference>
<keyword evidence="12" id="KW-0255">Endonuclease</keyword>
<keyword evidence="16" id="KW-0496">Mitochondrion</keyword>
<evidence type="ECO:0000256" key="5">
    <source>
        <dbReference type="ARBA" id="ARBA00007823"/>
    </source>
</evidence>
<evidence type="ECO:0000256" key="14">
    <source>
        <dbReference type="ARBA" id="ARBA00022833"/>
    </source>
</evidence>
<evidence type="ECO:0000256" key="1">
    <source>
        <dbReference type="ARBA" id="ARBA00000402"/>
    </source>
</evidence>
<keyword evidence="18" id="KW-1135">Mitochondrion nucleoid</keyword>
<evidence type="ECO:0000256" key="21">
    <source>
        <dbReference type="ARBA" id="ARBA00032104"/>
    </source>
</evidence>
<dbReference type="CDD" id="cd07718">
    <property type="entry name" value="RNaseZ_ELAC1_ELAC2-C-term-like_MBL-fold"/>
    <property type="match status" value="1"/>
</dbReference>
<dbReference type="FunFam" id="3.60.15.10:FF:000014">
    <property type="entry name" value="Zinc phosphodiesterase ELAC protein 2"/>
    <property type="match status" value="1"/>
</dbReference>
<dbReference type="InterPro" id="IPR036866">
    <property type="entry name" value="RibonucZ/Hydroxyglut_hydro"/>
</dbReference>
<dbReference type="InterPro" id="IPR027794">
    <property type="entry name" value="tRNase_Z_dom"/>
</dbReference>
<evidence type="ECO:0000256" key="10">
    <source>
        <dbReference type="ARBA" id="ARBA00022722"/>
    </source>
</evidence>
<comment type="cofactor">
    <cofactor evidence="2">
        <name>Zn(2+)</name>
        <dbReference type="ChEBI" id="CHEBI:29105"/>
    </cofactor>
</comment>
<evidence type="ECO:0000256" key="23">
    <source>
        <dbReference type="ARBA" id="ARBA00046098"/>
    </source>
</evidence>
<feature type="compositionally biased region" description="Polar residues" evidence="25">
    <location>
        <begin position="219"/>
        <end position="228"/>
    </location>
</feature>
<evidence type="ECO:0000313" key="27">
    <source>
        <dbReference type="EMBL" id="CAL1587575.1"/>
    </source>
</evidence>
<feature type="domain" description="tRNase Z endonuclease" evidence="26">
    <location>
        <begin position="89"/>
        <end position="148"/>
    </location>
</feature>
<evidence type="ECO:0000256" key="12">
    <source>
        <dbReference type="ARBA" id="ARBA00022759"/>
    </source>
</evidence>
<evidence type="ECO:0000256" key="9">
    <source>
        <dbReference type="ARBA" id="ARBA00022694"/>
    </source>
</evidence>
<dbReference type="GO" id="GO:0046872">
    <property type="term" value="F:metal ion binding"/>
    <property type="evidence" value="ECO:0007669"/>
    <property type="project" value="UniProtKB-KW"/>
</dbReference>
<evidence type="ECO:0000256" key="4">
    <source>
        <dbReference type="ARBA" id="ARBA00004436"/>
    </source>
</evidence>
<evidence type="ECO:0000256" key="24">
    <source>
        <dbReference type="ARBA" id="ARBA00047136"/>
    </source>
</evidence>
<keyword evidence="15" id="KW-0809">Transit peptide</keyword>
<comment type="catalytic activity">
    <reaction evidence="1">
        <text>Endonucleolytic cleavage of RNA, removing extra 3' nucleotides from tRNA precursor, generating 3' termini of tRNAs. A 3'-hydroxy group is left at the tRNA terminus and a 5'-phosphoryl group is left at the trailer molecule.</text>
        <dbReference type="EC" id="3.1.26.11"/>
    </reaction>
</comment>
<evidence type="ECO:0000256" key="13">
    <source>
        <dbReference type="ARBA" id="ARBA00022801"/>
    </source>
</evidence>
<dbReference type="GO" id="GO:0042781">
    <property type="term" value="F:3'-tRNA processing endoribonuclease activity"/>
    <property type="evidence" value="ECO:0007669"/>
    <property type="project" value="UniProtKB-EC"/>
</dbReference>
<dbReference type="GO" id="GO:1990180">
    <property type="term" value="P:mitochondrial tRNA 3'-end processing"/>
    <property type="evidence" value="ECO:0007669"/>
    <property type="project" value="TreeGrafter"/>
</dbReference>
<dbReference type="PANTHER" id="PTHR12553:SF49">
    <property type="entry name" value="ZINC PHOSPHODIESTERASE ELAC PROTEIN 2"/>
    <property type="match status" value="1"/>
</dbReference>
<evidence type="ECO:0000256" key="25">
    <source>
        <dbReference type="SAM" id="MobiDB-lite"/>
    </source>
</evidence>
<feature type="region of interest" description="Disordered" evidence="25">
    <location>
        <begin position="214"/>
        <end position="238"/>
    </location>
</feature>
<feature type="region of interest" description="Disordered" evidence="25">
    <location>
        <begin position="43"/>
        <end position="78"/>
    </location>
</feature>
<organism evidence="27 28">
    <name type="scientific">Knipowitschia caucasica</name>
    <name type="common">Caucasian dwarf goby</name>
    <name type="synonym">Pomatoschistus caucasicus</name>
    <dbReference type="NCBI Taxonomy" id="637954"/>
    <lineage>
        <taxon>Eukaryota</taxon>
        <taxon>Metazoa</taxon>
        <taxon>Chordata</taxon>
        <taxon>Craniata</taxon>
        <taxon>Vertebrata</taxon>
        <taxon>Euteleostomi</taxon>
        <taxon>Actinopterygii</taxon>
        <taxon>Neopterygii</taxon>
        <taxon>Teleostei</taxon>
        <taxon>Neoteleostei</taxon>
        <taxon>Acanthomorphata</taxon>
        <taxon>Gobiaria</taxon>
        <taxon>Gobiiformes</taxon>
        <taxon>Gobioidei</taxon>
        <taxon>Gobiidae</taxon>
        <taxon>Gobiinae</taxon>
        <taxon>Knipowitschia</taxon>
    </lineage>
</organism>
<sequence>MPGLGPAPGLFLKGRAAFAVFGSLQTSTRASLVRFTRAMATRPGADGVGVEGRPPQKRLKQKEPLRRTKAKETRLKRGDVHGPSTVYVQVLGSGSRDNAASLYVFSEFNRYLFNCGEGTQRLMQEHKLKAARLDNIFLTRLNWDNVGGLSGMILTLKDTGVPECVLSGPPQLENFVSAIKSFSGPLDEIRLSVRPYTEETYSDETMTVTQVPIFARPKTPTNTSQDSSCDPPGEDQPGPDPSLVVAFICKLHPKKGNFLVPEAKELGLPVGTAAIGPLIKALKEGRAVEFEGRQIRPDQVCTPTDPGPVFLVVECPTEDFIPHVCTNQQLSRLTQGEDPAALVVHIVPESVLGSKQYQQWMEAFPSSTEHLVLNENSPSVHNVRSHKLQTQLHMVQPQVFPLLHMVQAQEPQSALHVPHVRAECLLKFQLRPVMGWDRDSIPCCDQEEFVREASGLPLFLQETERCRKLWTEGDTDPGSSPYPEVVFLGTGSALPMKTRNVSGTLLNISSSQSLLLDCGEGSFGQLCRHYGDQVDQALCTINCVFISHMHADHHTGLLRLLYQRQRALESLGKDFSPVFLVGPTHMVSWLRQYHESCQEILHHINFIPNKSLCAGAEGTRPRTKTIQTLLQRTGLDQFETCFVRHCRHAFACALTHRSGWKLTFSGDTMPCEALVTIGRDSTLLIHEATLEDALEAEALEKKHSTTSQAISVGMQMEAGFILLNHFSQRYAKIPLFNSHCDRVGISFDHMRVRFKDLKLLPVLTPALKALFAEDLSELEEERDRRELRNLHKPSKTEERETRELRNHHKPVETKETEPPELQSQEPPAGVKREAEGGASDPHSKRLKSS</sequence>
<dbReference type="AlphaFoldDB" id="A0AAV2KFB6"/>
<dbReference type="EC" id="3.1.26.11" evidence="6"/>
<evidence type="ECO:0000313" key="28">
    <source>
        <dbReference type="Proteomes" id="UP001497482"/>
    </source>
</evidence>
<gene>
    <name evidence="27" type="ORF">KC01_LOCUS17524</name>
</gene>
<dbReference type="Proteomes" id="UP001497482">
    <property type="component" value="Chromosome 18"/>
</dbReference>
<evidence type="ECO:0000259" key="26">
    <source>
        <dbReference type="Pfam" id="PF13691"/>
    </source>
</evidence>
<protein>
    <recommendedName>
        <fullName evidence="7">Zinc phosphodiesterase ELAC protein 2</fullName>
        <ecNumber evidence="6">3.1.26.11</ecNumber>
    </recommendedName>
    <alternativeName>
        <fullName evidence="22">ElaC homolog protein 2</fullName>
    </alternativeName>
    <alternativeName>
        <fullName evidence="20">Ribonuclease Z 2</fullName>
    </alternativeName>
    <alternativeName>
        <fullName evidence="21">tRNA 3 endonuclease 2</fullName>
    </alternativeName>
    <alternativeName>
        <fullName evidence="19">tRNase Z 2</fullName>
    </alternativeName>
</protein>
<evidence type="ECO:0000256" key="7">
    <source>
        <dbReference type="ARBA" id="ARBA00013357"/>
    </source>
</evidence>